<evidence type="ECO:0000313" key="2">
    <source>
        <dbReference type="EMBL" id="KAK5633949.1"/>
    </source>
</evidence>
<comment type="caution">
    <text evidence="2">The sequence shown here is derived from an EMBL/GenBank/DDBJ whole genome shotgun (WGS) entry which is preliminary data.</text>
</comment>
<dbReference type="EMBL" id="JAWHQM010000037">
    <property type="protein sequence ID" value="KAK5633949.1"/>
    <property type="molecule type" value="Genomic_DNA"/>
</dbReference>
<reference evidence="2 3" key="1">
    <citation type="submission" date="2023-10" db="EMBL/GenBank/DDBJ databases">
        <title>Draft genome sequence of Xylaria bambusicola isolate GMP-LS, the root and basal stem rot pathogen of sugarcane in Indonesia.</title>
        <authorList>
            <person name="Selvaraj P."/>
            <person name="Muralishankar V."/>
            <person name="Muruganantham S."/>
            <person name="Sp S."/>
            <person name="Haryani S."/>
            <person name="Lau K.J.X."/>
            <person name="Naqvi N.I."/>
        </authorList>
    </citation>
    <scope>NUCLEOTIDE SEQUENCE [LARGE SCALE GENOMIC DNA]</scope>
    <source>
        <strain evidence="2">GMP-LS</strain>
    </source>
</reference>
<evidence type="ECO:0000256" key="1">
    <source>
        <dbReference type="SAM" id="MobiDB-lite"/>
    </source>
</evidence>
<name>A0AAN7V2V5_9PEZI</name>
<feature type="compositionally biased region" description="Basic and acidic residues" evidence="1">
    <location>
        <begin position="1"/>
        <end position="12"/>
    </location>
</feature>
<accession>A0AAN7V2V5</accession>
<feature type="region of interest" description="Disordered" evidence="1">
    <location>
        <begin position="1"/>
        <end position="93"/>
    </location>
</feature>
<dbReference type="AlphaFoldDB" id="A0AAN7V2V5"/>
<protein>
    <submittedName>
        <fullName evidence="2">Uncharacterized protein</fullName>
    </submittedName>
</protein>
<proteinExistence type="predicted"/>
<sequence>MINSAQDHRSDRASSSSLRKIDKGSTERGELDSAGHLNSGSKLLSRSVDQSTSASTLNITAPKVGAGSRLPKHGPASIEDASQNSGDLYPRSARGALGGAVLGHEEERGEVVAQSLNS</sequence>
<evidence type="ECO:0000313" key="3">
    <source>
        <dbReference type="Proteomes" id="UP001305414"/>
    </source>
</evidence>
<organism evidence="2 3">
    <name type="scientific">Xylaria bambusicola</name>
    <dbReference type="NCBI Taxonomy" id="326684"/>
    <lineage>
        <taxon>Eukaryota</taxon>
        <taxon>Fungi</taxon>
        <taxon>Dikarya</taxon>
        <taxon>Ascomycota</taxon>
        <taxon>Pezizomycotina</taxon>
        <taxon>Sordariomycetes</taxon>
        <taxon>Xylariomycetidae</taxon>
        <taxon>Xylariales</taxon>
        <taxon>Xylariaceae</taxon>
        <taxon>Xylaria</taxon>
    </lineage>
</organism>
<keyword evidence="3" id="KW-1185">Reference proteome</keyword>
<gene>
    <name evidence="2" type="ORF">RRF57_009663</name>
</gene>
<dbReference type="Proteomes" id="UP001305414">
    <property type="component" value="Unassembled WGS sequence"/>
</dbReference>
<feature type="compositionally biased region" description="Polar residues" evidence="1">
    <location>
        <begin position="36"/>
        <end position="59"/>
    </location>
</feature>
<feature type="compositionally biased region" description="Basic and acidic residues" evidence="1">
    <location>
        <begin position="19"/>
        <end position="33"/>
    </location>
</feature>